<evidence type="ECO:0000256" key="1">
    <source>
        <dbReference type="SAM" id="MobiDB-lite"/>
    </source>
</evidence>
<feature type="compositionally biased region" description="Basic residues" evidence="1">
    <location>
        <begin position="284"/>
        <end position="305"/>
    </location>
</feature>
<feature type="non-terminal residue" evidence="2">
    <location>
        <position position="334"/>
    </location>
</feature>
<feature type="compositionally biased region" description="Basic residues" evidence="1">
    <location>
        <begin position="210"/>
        <end position="224"/>
    </location>
</feature>
<feature type="compositionally biased region" description="Basic and acidic residues" evidence="1">
    <location>
        <begin position="160"/>
        <end position="169"/>
    </location>
</feature>
<keyword evidence="2" id="KW-0808">Transferase</keyword>
<name>A0A6J4J802_9PROT</name>
<feature type="compositionally biased region" description="Low complexity" evidence="1">
    <location>
        <begin position="103"/>
        <end position="114"/>
    </location>
</feature>
<accession>A0A6J4J802</accession>
<feature type="non-terminal residue" evidence="2">
    <location>
        <position position="1"/>
    </location>
</feature>
<sequence>GAGGRVRRRRRVGCAHRARGRRPRSLQPADRGPDAQPGRAHPAIGGAHRGGRRQAAAAVADLGGGEALRPPRAAARGVGRLRGVHPHRDPAARRRGGRERAAPRPGQRQRAVRQQAERAGGRLPVRPRLPAHGGRRVAEGAGDPVRGRRDHRRGRGAPARHAERHRDHGGAVPPGRGGQDGGAVRRGRARRRRGGRPAGGGGTGAPRLRPQPRHRLPARGRRARLLGGAGTAGQDGRRRFPRRQDHPAGAAGAGARHGGGERLLAPHVGGARPRAGRPAARAGPHARPRRVARHRGTRPLLRRRGAVGAGALPARPGADGARGHRGVLHRTGAL</sequence>
<protein>
    <submittedName>
        <fullName evidence="2">Decaprenyl diphosphate synthase</fullName>
        <ecNumber evidence="2">2.5.1.91</ecNumber>
    </submittedName>
</protein>
<feature type="region of interest" description="Disordered" evidence="1">
    <location>
        <begin position="1"/>
        <end position="334"/>
    </location>
</feature>
<reference evidence="2" key="1">
    <citation type="submission" date="2020-02" db="EMBL/GenBank/DDBJ databases">
        <authorList>
            <person name="Meier V. D."/>
        </authorList>
    </citation>
    <scope>NUCLEOTIDE SEQUENCE</scope>
    <source>
        <strain evidence="2">AVDCRST_MAG04</strain>
    </source>
</reference>
<gene>
    <name evidence="2" type="ORF">AVDCRST_MAG04-3110</name>
</gene>
<feature type="compositionally biased region" description="Basic and acidic residues" evidence="1">
    <location>
        <begin position="86"/>
        <end position="102"/>
    </location>
</feature>
<dbReference type="EC" id="2.5.1.91" evidence="2"/>
<feature type="compositionally biased region" description="Low complexity" evidence="1">
    <location>
        <begin position="262"/>
        <end position="283"/>
    </location>
</feature>
<feature type="compositionally biased region" description="Basic and acidic residues" evidence="1">
    <location>
        <begin position="235"/>
        <end position="246"/>
    </location>
</feature>
<organism evidence="2">
    <name type="scientific">uncultured Acetobacteraceae bacterium</name>
    <dbReference type="NCBI Taxonomy" id="169975"/>
    <lineage>
        <taxon>Bacteria</taxon>
        <taxon>Pseudomonadati</taxon>
        <taxon>Pseudomonadota</taxon>
        <taxon>Alphaproteobacteria</taxon>
        <taxon>Acetobacterales</taxon>
        <taxon>Acetobacteraceae</taxon>
        <taxon>environmental samples</taxon>
    </lineage>
</organism>
<feature type="compositionally biased region" description="Basic residues" evidence="1">
    <location>
        <begin position="1"/>
        <end position="24"/>
    </location>
</feature>
<feature type="compositionally biased region" description="Low complexity" evidence="1">
    <location>
        <begin position="53"/>
        <end position="78"/>
    </location>
</feature>
<feature type="compositionally biased region" description="Basic residues" evidence="1">
    <location>
        <begin position="185"/>
        <end position="195"/>
    </location>
</feature>
<proteinExistence type="predicted"/>
<dbReference type="AlphaFoldDB" id="A0A6J4J802"/>
<dbReference type="EMBL" id="CADCTL010000222">
    <property type="protein sequence ID" value="CAA9271474.1"/>
    <property type="molecule type" value="Genomic_DNA"/>
</dbReference>
<dbReference type="GO" id="GO:0097269">
    <property type="term" value="F:all-trans-decaprenyl-diphosphate synthase activity"/>
    <property type="evidence" value="ECO:0007669"/>
    <property type="project" value="UniProtKB-EC"/>
</dbReference>
<evidence type="ECO:0000313" key="2">
    <source>
        <dbReference type="EMBL" id="CAA9271474.1"/>
    </source>
</evidence>